<accession>A0A2N3WWG5</accession>
<dbReference type="EMBL" id="PJMW01000001">
    <property type="protein sequence ID" value="PKV98207.1"/>
    <property type="molecule type" value="Genomic_DNA"/>
</dbReference>
<comment type="caution">
    <text evidence="1">The sequence shown here is derived from an EMBL/GenBank/DDBJ whole genome shotgun (WGS) entry which is preliminary data.</text>
</comment>
<dbReference type="AlphaFoldDB" id="A0A2N3WWG5"/>
<name>A0A2N3WWG5_9NOCA</name>
<evidence type="ECO:0000313" key="1">
    <source>
        <dbReference type="EMBL" id="PKV98207.1"/>
    </source>
</evidence>
<proteinExistence type="predicted"/>
<protein>
    <submittedName>
        <fullName evidence="1">Uncharacterized protein</fullName>
    </submittedName>
</protein>
<keyword evidence="2" id="KW-1185">Reference proteome</keyword>
<gene>
    <name evidence="1" type="ORF">ATK86_0217</name>
</gene>
<reference evidence="1 2" key="1">
    <citation type="submission" date="2017-12" db="EMBL/GenBank/DDBJ databases">
        <title>Sequencing the genomes of 1000 Actinobacteria strains.</title>
        <authorList>
            <person name="Klenk H.-P."/>
        </authorList>
    </citation>
    <scope>NUCLEOTIDE SEQUENCE [LARGE SCALE GENOMIC DNA]</scope>
    <source>
        <strain evidence="1 2">DSM 44489</strain>
    </source>
</reference>
<dbReference type="Proteomes" id="UP000233766">
    <property type="component" value="Unassembled WGS sequence"/>
</dbReference>
<organism evidence="1 2">
    <name type="scientific">Nocardia fluminea</name>
    <dbReference type="NCBI Taxonomy" id="134984"/>
    <lineage>
        <taxon>Bacteria</taxon>
        <taxon>Bacillati</taxon>
        <taxon>Actinomycetota</taxon>
        <taxon>Actinomycetes</taxon>
        <taxon>Mycobacteriales</taxon>
        <taxon>Nocardiaceae</taxon>
        <taxon>Nocardia</taxon>
    </lineage>
</organism>
<sequence>MGRSGRDQETAGAIDIQAHRAVDRIRAAVGPARFSLWRLLFHGRLLLSMLLVGSSPDANHLREIMVAYRVRNVG</sequence>
<evidence type="ECO:0000313" key="2">
    <source>
        <dbReference type="Proteomes" id="UP000233766"/>
    </source>
</evidence>